<dbReference type="PANTHER" id="PTHR12526">
    <property type="entry name" value="GLYCOSYLTRANSFERASE"/>
    <property type="match status" value="1"/>
</dbReference>
<dbReference type="InterPro" id="IPR001296">
    <property type="entry name" value="Glyco_trans_1"/>
</dbReference>
<dbReference type="GO" id="GO:1901135">
    <property type="term" value="P:carbohydrate derivative metabolic process"/>
    <property type="evidence" value="ECO:0007669"/>
    <property type="project" value="UniProtKB-ARBA"/>
</dbReference>
<dbReference type="AlphaFoldDB" id="A0A432VQX6"/>
<keyword evidence="3" id="KW-0808">Transferase</keyword>
<evidence type="ECO:0000313" key="4">
    <source>
        <dbReference type="Proteomes" id="UP000288212"/>
    </source>
</evidence>
<reference evidence="3 4" key="1">
    <citation type="journal article" date="2011" name="Front. Microbiol.">
        <title>Genomic signatures of strain selection and enhancement in Bacillus atrophaeus var. globigii, a historical biowarfare simulant.</title>
        <authorList>
            <person name="Gibbons H.S."/>
            <person name="Broomall S.M."/>
            <person name="McNew L.A."/>
            <person name="Daligault H."/>
            <person name="Chapman C."/>
            <person name="Bruce D."/>
            <person name="Karavis M."/>
            <person name="Krepps M."/>
            <person name="McGregor P.A."/>
            <person name="Hong C."/>
            <person name="Park K.H."/>
            <person name="Akmal A."/>
            <person name="Feldman A."/>
            <person name="Lin J.S."/>
            <person name="Chang W.E."/>
            <person name="Higgs B.W."/>
            <person name="Demirev P."/>
            <person name="Lindquist J."/>
            <person name="Liem A."/>
            <person name="Fochler E."/>
            <person name="Read T.D."/>
            <person name="Tapia R."/>
            <person name="Johnson S."/>
            <person name="Bishop-Lilly K.A."/>
            <person name="Detter C."/>
            <person name="Han C."/>
            <person name="Sozhamannan S."/>
            <person name="Rosenzweig C.N."/>
            <person name="Skowronski E.W."/>
        </authorList>
    </citation>
    <scope>NUCLEOTIDE SEQUENCE [LARGE SCALE GENOMIC DNA]</scope>
    <source>
        <strain evidence="3 4">AK5</strain>
    </source>
</reference>
<evidence type="ECO:0000259" key="2">
    <source>
        <dbReference type="Pfam" id="PF13579"/>
    </source>
</evidence>
<gene>
    <name evidence="3" type="ORF">CWE06_10535</name>
</gene>
<feature type="domain" description="Glycosyltransferase subfamily 4-like N-terminal" evidence="2">
    <location>
        <begin position="35"/>
        <end position="196"/>
    </location>
</feature>
<name>A0A432VQX6_9GAMM</name>
<dbReference type="InterPro" id="IPR028098">
    <property type="entry name" value="Glyco_trans_4-like_N"/>
</dbReference>
<comment type="caution">
    <text evidence="3">The sequence shown here is derived from an EMBL/GenBank/DDBJ whole genome shotgun (WGS) entry which is preliminary data.</text>
</comment>
<dbReference type="GO" id="GO:0016757">
    <property type="term" value="F:glycosyltransferase activity"/>
    <property type="evidence" value="ECO:0007669"/>
    <property type="project" value="InterPro"/>
</dbReference>
<accession>A0A432VQX6</accession>
<dbReference type="CDD" id="cd03794">
    <property type="entry name" value="GT4_WbuB-like"/>
    <property type="match status" value="1"/>
</dbReference>
<dbReference type="EMBL" id="PIPI01000008">
    <property type="protein sequence ID" value="RUO18671.1"/>
    <property type="molecule type" value="Genomic_DNA"/>
</dbReference>
<evidence type="ECO:0000313" key="3">
    <source>
        <dbReference type="EMBL" id="RUO18671.1"/>
    </source>
</evidence>
<dbReference type="Pfam" id="PF13579">
    <property type="entry name" value="Glyco_trans_4_4"/>
    <property type="match status" value="1"/>
</dbReference>
<proteinExistence type="predicted"/>
<feature type="domain" description="Glycosyl transferase family 1" evidence="1">
    <location>
        <begin position="214"/>
        <end position="358"/>
    </location>
</feature>
<dbReference type="Gene3D" id="3.40.50.2000">
    <property type="entry name" value="Glycogen Phosphorylase B"/>
    <property type="match status" value="2"/>
</dbReference>
<dbReference type="SUPFAM" id="SSF53756">
    <property type="entry name" value="UDP-Glycosyltransferase/glycogen phosphorylase"/>
    <property type="match status" value="1"/>
</dbReference>
<organism evidence="3 4">
    <name type="scientific">Aliidiomarina haloalkalitolerans</name>
    <dbReference type="NCBI Taxonomy" id="859059"/>
    <lineage>
        <taxon>Bacteria</taxon>
        <taxon>Pseudomonadati</taxon>
        <taxon>Pseudomonadota</taxon>
        <taxon>Gammaproteobacteria</taxon>
        <taxon>Alteromonadales</taxon>
        <taxon>Idiomarinaceae</taxon>
        <taxon>Aliidiomarina</taxon>
    </lineage>
</organism>
<dbReference type="Pfam" id="PF00534">
    <property type="entry name" value="Glycos_transf_1"/>
    <property type="match status" value="1"/>
</dbReference>
<dbReference type="Proteomes" id="UP000288212">
    <property type="component" value="Unassembled WGS sequence"/>
</dbReference>
<dbReference type="OrthoDB" id="9787293at2"/>
<keyword evidence="4" id="KW-1185">Reference proteome</keyword>
<sequence length="393" mass="44908">MKILFLTYYFEPDLSAGSFRATALVKELEEQLPKGSKLDVVTTQPNRYHTYTKESCDIERRDITTIHRIKLPEHKNGFIDQALTFRHYVNFVRRVTKGQSYDLVFGTSSRLMTAVLASYMSRKLKAKLFLDIRDIFVDTISDVFPKYITAWALPMFGILERYSINHADKVNLVSEGFRSYFQQRYTSSRFMYFPNGIDEVFINHPWPKPKGVQEVTVILYAGNMGDSQGLHIIVPPLAKQLGERYQFRLIGDGGKRLLLEEKIRKYQLENVELIPPIDRASLLAEYSRADILFLHLNDVPAFEKVLPSKLFEYASTGKPIAAGVGGYAAEFISEKIRGSKVFQPCDYESGAKAIKELAVSSEIDRTDFVSSYSRTSICKELAEQIIKTSREPN</sequence>
<evidence type="ECO:0000259" key="1">
    <source>
        <dbReference type="Pfam" id="PF00534"/>
    </source>
</evidence>
<dbReference type="RefSeq" id="WP_126793883.1">
    <property type="nucleotide sequence ID" value="NZ_PIPI01000008.1"/>
</dbReference>
<protein>
    <submittedName>
        <fullName evidence="3">Glycosyltransferase WbuB</fullName>
    </submittedName>
</protein>